<dbReference type="Proteomes" id="UP001165384">
    <property type="component" value="Unassembled WGS sequence"/>
</dbReference>
<dbReference type="RefSeq" id="WP_275710415.1">
    <property type="nucleotide sequence ID" value="NZ_JAKLTN010000002.1"/>
</dbReference>
<protein>
    <submittedName>
        <fullName evidence="5">MarR family transcriptional regulator</fullName>
    </submittedName>
</protein>
<evidence type="ECO:0000256" key="3">
    <source>
        <dbReference type="ARBA" id="ARBA00023163"/>
    </source>
</evidence>
<dbReference type="PROSITE" id="PS50995">
    <property type="entry name" value="HTH_MARR_2"/>
    <property type="match status" value="1"/>
</dbReference>
<evidence type="ECO:0000256" key="2">
    <source>
        <dbReference type="ARBA" id="ARBA00023125"/>
    </source>
</evidence>
<dbReference type="SUPFAM" id="SSF46785">
    <property type="entry name" value="Winged helix' DNA-binding domain"/>
    <property type="match status" value="1"/>
</dbReference>
<reference evidence="5" key="1">
    <citation type="submission" date="2022-01" db="EMBL/GenBank/DDBJ databases">
        <authorList>
            <person name="Jo J.-H."/>
            <person name="Im W.-T."/>
        </authorList>
    </citation>
    <scope>NUCLEOTIDE SEQUENCE</scope>
    <source>
        <strain evidence="5">XY25</strain>
    </source>
</reference>
<dbReference type="SMART" id="SM00347">
    <property type="entry name" value="HTH_MARR"/>
    <property type="match status" value="1"/>
</dbReference>
<dbReference type="InterPro" id="IPR036388">
    <property type="entry name" value="WH-like_DNA-bd_sf"/>
</dbReference>
<evidence type="ECO:0000313" key="5">
    <source>
        <dbReference type="EMBL" id="MCG2577387.1"/>
    </source>
</evidence>
<keyword evidence="2" id="KW-0238">DNA-binding</keyword>
<accession>A0ABS9K2H3</accession>
<feature type="domain" description="HTH marR-type" evidence="4">
    <location>
        <begin position="18"/>
        <end position="150"/>
    </location>
</feature>
<proteinExistence type="predicted"/>
<sequence length="164" mass="17960">MNDSAQTAFYDGNDYKLDDSIGYLMRQIVATISLITDERMAEHGLTDAQWKPLLMIQQGQCKTAAELSRMACSDAGAVTRMLDRVEAKGLVQRTRSSEDRRVINIGLTEEGSRTAAMVPHVLADVLNSVLTGFSEAEARQLKGMLQRVLANARQLRDGDAASQG</sequence>
<keyword evidence="3" id="KW-0804">Transcription</keyword>
<dbReference type="EMBL" id="JAKLTN010000002">
    <property type="protein sequence ID" value="MCG2577387.1"/>
    <property type="molecule type" value="Genomic_DNA"/>
</dbReference>
<evidence type="ECO:0000256" key="1">
    <source>
        <dbReference type="ARBA" id="ARBA00023015"/>
    </source>
</evidence>
<dbReference type="PANTHER" id="PTHR42756">
    <property type="entry name" value="TRANSCRIPTIONAL REGULATOR, MARR"/>
    <property type="match status" value="1"/>
</dbReference>
<dbReference type="Gene3D" id="1.10.10.10">
    <property type="entry name" value="Winged helix-like DNA-binding domain superfamily/Winged helix DNA-binding domain"/>
    <property type="match status" value="1"/>
</dbReference>
<dbReference type="InterPro" id="IPR036390">
    <property type="entry name" value="WH_DNA-bd_sf"/>
</dbReference>
<dbReference type="Pfam" id="PF01047">
    <property type="entry name" value="MarR"/>
    <property type="match status" value="1"/>
</dbReference>
<organism evidence="5 6">
    <name type="scientific">Dechloromonas hankyongensis</name>
    <dbReference type="NCBI Taxonomy" id="2908002"/>
    <lineage>
        <taxon>Bacteria</taxon>
        <taxon>Pseudomonadati</taxon>
        <taxon>Pseudomonadota</taxon>
        <taxon>Betaproteobacteria</taxon>
        <taxon>Rhodocyclales</taxon>
        <taxon>Azonexaceae</taxon>
        <taxon>Dechloromonas</taxon>
    </lineage>
</organism>
<dbReference type="PRINTS" id="PR00598">
    <property type="entry name" value="HTHMARR"/>
</dbReference>
<dbReference type="InterPro" id="IPR000835">
    <property type="entry name" value="HTH_MarR-typ"/>
</dbReference>
<dbReference type="PANTHER" id="PTHR42756:SF1">
    <property type="entry name" value="TRANSCRIPTIONAL REPRESSOR OF EMRAB OPERON"/>
    <property type="match status" value="1"/>
</dbReference>
<keyword evidence="1" id="KW-0805">Transcription regulation</keyword>
<comment type="caution">
    <text evidence="5">The sequence shown here is derived from an EMBL/GenBank/DDBJ whole genome shotgun (WGS) entry which is preliminary data.</text>
</comment>
<keyword evidence="6" id="KW-1185">Reference proteome</keyword>
<evidence type="ECO:0000313" key="6">
    <source>
        <dbReference type="Proteomes" id="UP001165384"/>
    </source>
</evidence>
<name>A0ABS9K2H3_9RHOO</name>
<evidence type="ECO:0000259" key="4">
    <source>
        <dbReference type="PROSITE" id="PS50995"/>
    </source>
</evidence>
<gene>
    <name evidence="5" type="ORF">LZ012_10320</name>
</gene>